<dbReference type="Gene3D" id="6.10.140.2220">
    <property type="match status" value="1"/>
</dbReference>
<evidence type="ECO:0000259" key="5">
    <source>
        <dbReference type="PROSITE" id="PS50865"/>
    </source>
</evidence>
<dbReference type="Pfam" id="PF01753">
    <property type="entry name" value="zf-MYND"/>
    <property type="match status" value="1"/>
</dbReference>
<name>A0A6A6CMT0_ZASCE</name>
<keyword evidence="7" id="KW-1185">Reference proteome</keyword>
<reference evidence="6" key="1">
    <citation type="journal article" date="2020" name="Stud. Mycol.">
        <title>101 Dothideomycetes genomes: a test case for predicting lifestyles and emergence of pathogens.</title>
        <authorList>
            <person name="Haridas S."/>
            <person name="Albert R."/>
            <person name="Binder M."/>
            <person name="Bloem J."/>
            <person name="Labutti K."/>
            <person name="Salamov A."/>
            <person name="Andreopoulos B."/>
            <person name="Baker S."/>
            <person name="Barry K."/>
            <person name="Bills G."/>
            <person name="Bluhm B."/>
            <person name="Cannon C."/>
            <person name="Castanera R."/>
            <person name="Culley D."/>
            <person name="Daum C."/>
            <person name="Ezra D."/>
            <person name="Gonzalez J."/>
            <person name="Henrissat B."/>
            <person name="Kuo A."/>
            <person name="Liang C."/>
            <person name="Lipzen A."/>
            <person name="Lutzoni F."/>
            <person name="Magnuson J."/>
            <person name="Mondo S."/>
            <person name="Nolan M."/>
            <person name="Ohm R."/>
            <person name="Pangilinan J."/>
            <person name="Park H.-J."/>
            <person name="Ramirez L."/>
            <person name="Alfaro M."/>
            <person name="Sun H."/>
            <person name="Tritt A."/>
            <person name="Yoshinaga Y."/>
            <person name="Zwiers L.-H."/>
            <person name="Turgeon B."/>
            <person name="Goodwin S."/>
            <person name="Spatafora J."/>
            <person name="Crous P."/>
            <person name="Grigoriev I."/>
        </authorList>
    </citation>
    <scope>NUCLEOTIDE SEQUENCE</scope>
    <source>
        <strain evidence="6">ATCC 36951</strain>
    </source>
</reference>
<evidence type="ECO:0000256" key="1">
    <source>
        <dbReference type="ARBA" id="ARBA00022723"/>
    </source>
</evidence>
<dbReference type="GeneID" id="54565844"/>
<keyword evidence="2 4" id="KW-0863">Zinc-finger</keyword>
<evidence type="ECO:0000313" key="7">
    <source>
        <dbReference type="Proteomes" id="UP000799537"/>
    </source>
</evidence>
<keyword evidence="1" id="KW-0479">Metal-binding</keyword>
<dbReference type="OrthoDB" id="432970at2759"/>
<accession>A0A6A6CMT0</accession>
<dbReference type="PROSITE" id="PS50865">
    <property type="entry name" value="ZF_MYND_2"/>
    <property type="match status" value="1"/>
</dbReference>
<gene>
    <name evidence="6" type="ORF">M409DRAFT_54058</name>
</gene>
<proteinExistence type="predicted"/>
<dbReference type="EMBL" id="ML993593">
    <property type="protein sequence ID" value="KAF2167460.1"/>
    <property type="molecule type" value="Genomic_DNA"/>
</dbReference>
<dbReference type="RefSeq" id="XP_033668349.1">
    <property type="nucleotide sequence ID" value="XM_033812572.1"/>
</dbReference>
<dbReference type="PROSITE" id="PS01360">
    <property type="entry name" value="ZF_MYND_1"/>
    <property type="match status" value="1"/>
</dbReference>
<evidence type="ECO:0000256" key="4">
    <source>
        <dbReference type="PROSITE-ProRule" id="PRU00134"/>
    </source>
</evidence>
<feature type="domain" description="MYND-type" evidence="5">
    <location>
        <begin position="292"/>
        <end position="333"/>
    </location>
</feature>
<protein>
    <recommendedName>
        <fullName evidence="5">MYND-type domain-containing protein</fullName>
    </recommendedName>
</protein>
<evidence type="ECO:0000256" key="2">
    <source>
        <dbReference type="ARBA" id="ARBA00022771"/>
    </source>
</evidence>
<organism evidence="6 7">
    <name type="scientific">Zasmidium cellare ATCC 36951</name>
    <dbReference type="NCBI Taxonomy" id="1080233"/>
    <lineage>
        <taxon>Eukaryota</taxon>
        <taxon>Fungi</taxon>
        <taxon>Dikarya</taxon>
        <taxon>Ascomycota</taxon>
        <taxon>Pezizomycotina</taxon>
        <taxon>Dothideomycetes</taxon>
        <taxon>Dothideomycetidae</taxon>
        <taxon>Mycosphaerellales</taxon>
        <taxon>Mycosphaerellaceae</taxon>
        <taxon>Zasmidium</taxon>
    </lineage>
</organism>
<keyword evidence="3" id="KW-0862">Zinc</keyword>
<dbReference type="AlphaFoldDB" id="A0A6A6CMT0"/>
<evidence type="ECO:0000256" key="3">
    <source>
        <dbReference type="ARBA" id="ARBA00022833"/>
    </source>
</evidence>
<sequence>MVRPACLLSHCWTWYGAQQTMNWLLAGKYAKQFRGQDKACPFRHAPTSSSACHPHRPPVEVTAASRKRLHLAICKNHDAFITVTMPSVAPVRGVIVACRANVTGANDQPTPYVRGVELGTATHLEPVVVSAHSFNNDNWISSDVSWRMGMLLKIKKATSNNLPPGHNTYSRVVNALFANADTSSDDFGKYMAPPLFGAAVVVRENGKDLGKDIEILLQLVGKYICGLLQSYGEHFKESTRKDVDRFFEPRLFGTYWRLFSMQNAAKATDPSEKAYWTALRAPIPSPNKKEACAKCGTKGSDTNKLLKCGACKAAEYCSKECQKEDWKDHKKYCVGMQLLDTMPSILRPSS</sequence>
<dbReference type="GO" id="GO:0008270">
    <property type="term" value="F:zinc ion binding"/>
    <property type="evidence" value="ECO:0007669"/>
    <property type="project" value="UniProtKB-KW"/>
</dbReference>
<dbReference type="Proteomes" id="UP000799537">
    <property type="component" value="Unassembled WGS sequence"/>
</dbReference>
<dbReference type="InterPro" id="IPR002893">
    <property type="entry name" value="Znf_MYND"/>
</dbReference>
<evidence type="ECO:0000313" key="6">
    <source>
        <dbReference type="EMBL" id="KAF2167460.1"/>
    </source>
</evidence>
<dbReference type="SUPFAM" id="SSF144232">
    <property type="entry name" value="HIT/MYND zinc finger-like"/>
    <property type="match status" value="1"/>
</dbReference>